<feature type="compositionally biased region" description="Polar residues" evidence="1">
    <location>
        <begin position="47"/>
        <end position="56"/>
    </location>
</feature>
<feature type="region of interest" description="Disordered" evidence="1">
    <location>
        <begin position="183"/>
        <end position="211"/>
    </location>
</feature>
<dbReference type="EMBL" id="HBNS01030016">
    <property type="protein sequence ID" value="CAE4623722.1"/>
    <property type="molecule type" value="Transcribed_RNA"/>
</dbReference>
<proteinExistence type="predicted"/>
<accession>A0A7S4VDW6</accession>
<organism evidence="2">
    <name type="scientific">Ditylum brightwellii</name>
    <dbReference type="NCBI Taxonomy" id="49249"/>
    <lineage>
        <taxon>Eukaryota</taxon>
        <taxon>Sar</taxon>
        <taxon>Stramenopiles</taxon>
        <taxon>Ochrophyta</taxon>
        <taxon>Bacillariophyta</taxon>
        <taxon>Mediophyceae</taxon>
        <taxon>Lithodesmiophycidae</taxon>
        <taxon>Lithodesmiales</taxon>
        <taxon>Lithodesmiaceae</taxon>
        <taxon>Ditylum</taxon>
    </lineage>
</organism>
<evidence type="ECO:0000256" key="1">
    <source>
        <dbReference type="SAM" id="MobiDB-lite"/>
    </source>
</evidence>
<dbReference type="AlphaFoldDB" id="A0A7S4VDW6"/>
<feature type="region of interest" description="Disordered" evidence="1">
    <location>
        <begin position="9"/>
        <end position="110"/>
    </location>
</feature>
<reference evidence="2" key="1">
    <citation type="submission" date="2021-01" db="EMBL/GenBank/DDBJ databases">
        <authorList>
            <person name="Corre E."/>
            <person name="Pelletier E."/>
            <person name="Niang G."/>
            <person name="Scheremetjew M."/>
            <person name="Finn R."/>
            <person name="Kale V."/>
            <person name="Holt S."/>
            <person name="Cochrane G."/>
            <person name="Meng A."/>
            <person name="Brown T."/>
            <person name="Cohen L."/>
        </authorList>
    </citation>
    <scope>NUCLEOTIDE SEQUENCE</scope>
    <source>
        <strain evidence="2">GSO104</strain>
    </source>
</reference>
<name>A0A7S4VDW6_9STRA</name>
<protein>
    <submittedName>
        <fullName evidence="2">Uncharacterized protein</fullName>
    </submittedName>
</protein>
<evidence type="ECO:0000313" key="2">
    <source>
        <dbReference type="EMBL" id="CAE4623722.1"/>
    </source>
</evidence>
<sequence>MIEAIEIALGSPDFVSSDTHADNNDDTAAEPILPEQSFRRAEPLHSSLPNANSTRLRNPFSGLSRRASAPGVVHVRGRAPGQVPTWAHRNPNSAPRRGSRRLPTISTAGSRLFPSRRTSRISNPVSSPTSTVASTICDQGQDSQRNGTANHPCSNYQTPLNNSASSLHLNPLATDIITAEVRVAPSGSKTSKSKSTESPEISDPCGCCVQM</sequence>
<gene>
    <name evidence="2" type="ORF">DBRI00130_LOCUS23580</name>
</gene>